<dbReference type="RefSeq" id="WP_104000125.1">
    <property type="nucleotide sequence ID" value="NZ_FNVP01000008.1"/>
</dbReference>
<dbReference type="FunFam" id="3.90.199.10:FF:000001">
    <property type="entry name" value="DNA gyrase subunit A"/>
    <property type="match status" value="1"/>
</dbReference>
<comment type="subunit">
    <text evidence="9">Heterotetramer, composed of two GyrA and two GyrB chains. In the heterotetramer, GyrA contains the active site tyrosine that forms a transient covalent intermediate with DNA, while GyrB binds cofactors and catalyzes ATP hydrolysis.</text>
</comment>
<dbReference type="FunFam" id="1.10.268.10:FF:000001">
    <property type="entry name" value="DNA gyrase subunit A"/>
    <property type="match status" value="1"/>
</dbReference>
<dbReference type="FunFam" id="3.30.1360.40:FF:000002">
    <property type="entry name" value="DNA gyrase subunit A"/>
    <property type="match status" value="1"/>
</dbReference>
<proteinExistence type="inferred from homology"/>
<dbReference type="InterPro" id="IPR013760">
    <property type="entry name" value="Topo_IIA-like_dom_sf"/>
</dbReference>
<dbReference type="Pfam" id="PF00521">
    <property type="entry name" value="DNA_topoisoIV"/>
    <property type="match status" value="1"/>
</dbReference>
<dbReference type="OrthoDB" id="9806486at2"/>
<dbReference type="InterPro" id="IPR006691">
    <property type="entry name" value="GyrA/parC_rep"/>
</dbReference>
<evidence type="ECO:0000256" key="4">
    <source>
        <dbReference type="ARBA" id="ARBA00022840"/>
    </source>
</evidence>
<dbReference type="InterPro" id="IPR035516">
    <property type="entry name" value="Gyrase/topoIV_suA_C"/>
</dbReference>
<dbReference type="Gene3D" id="2.120.10.90">
    <property type="entry name" value="DNA gyrase/topoisomerase IV, subunit A, C-terminal"/>
    <property type="match status" value="1"/>
</dbReference>
<dbReference type="Pfam" id="PF03989">
    <property type="entry name" value="DNA_gyraseA_C"/>
    <property type="match status" value="6"/>
</dbReference>
<dbReference type="GO" id="GO:0006265">
    <property type="term" value="P:DNA topological change"/>
    <property type="evidence" value="ECO:0007669"/>
    <property type="project" value="UniProtKB-UniRule"/>
</dbReference>
<dbReference type="CDD" id="cd00187">
    <property type="entry name" value="TOP4c"/>
    <property type="match status" value="1"/>
</dbReference>
<evidence type="ECO:0000313" key="14">
    <source>
        <dbReference type="EMBL" id="SEG24169.1"/>
    </source>
</evidence>
<dbReference type="InterPro" id="IPR005743">
    <property type="entry name" value="GyrA"/>
</dbReference>
<comment type="catalytic activity">
    <reaction evidence="1 9 10">
        <text>ATP-dependent breakage, passage and rejoining of double-stranded DNA.</text>
        <dbReference type="EC" id="5.6.2.2"/>
    </reaction>
</comment>
<dbReference type="InterPro" id="IPR002205">
    <property type="entry name" value="Topo_IIA_dom_A"/>
</dbReference>
<feature type="short sequence motif" description="GyrA-box" evidence="9">
    <location>
        <begin position="523"/>
        <end position="529"/>
    </location>
</feature>
<dbReference type="SUPFAM" id="SSF56719">
    <property type="entry name" value="Type II DNA topoisomerase"/>
    <property type="match status" value="1"/>
</dbReference>
<gene>
    <name evidence="9" type="primary">gyrA</name>
    <name evidence="14" type="ORF">SAMN04488130_10834</name>
</gene>
<dbReference type="FunFam" id="2.120.10.90:FF:000005">
    <property type="entry name" value="DNA topoisomerase 4 subunit A"/>
    <property type="match status" value="1"/>
</dbReference>
<evidence type="ECO:0000259" key="13">
    <source>
        <dbReference type="PROSITE" id="PS52040"/>
    </source>
</evidence>
<dbReference type="GO" id="GO:0005524">
    <property type="term" value="F:ATP binding"/>
    <property type="evidence" value="ECO:0007669"/>
    <property type="project" value="UniProtKB-UniRule"/>
</dbReference>
<keyword evidence="4 9" id="KW-0067">ATP-binding</keyword>
<dbReference type="GO" id="GO:0005737">
    <property type="term" value="C:cytoplasm"/>
    <property type="evidence" value="ECO:0007669"/>
    <property type="project" value="UniProtKB-SubCell"/>
</dbReference>
<dbReference type="InterPro" id="IPR013758">
    <property type="entry name" value="Topo_IIA_A/C_ab"/>
</dbReference>
<comment type="miscellaneous">
    <text evidence="9">Few gyrases are as efficient as E.coli at forming negative supercoils. Not all organisms have 2 type II topoisomerases; in organisms with a single type II topoisomerase this enzyme also has to decatenate newly replicated chromosomes.</text>
</comment>
<dbReference type="GO" id="GO:0005694">
    <property type="term" value="C:chromosome"/>
    <property type="evidence" value="ECO:0007669"/>
    <property type="project" value="InterPro"/>
</dbReference>
<comment type="subcellular location">
    <subcellularLocation>
        <location evidence="9">Cytoplasm</location>
    </subcellularLocation>
</comment>
<dbReference type="PANTHER" id="PTHR43493:SF5">
    <property type="entry name" value="DNA GYRASE SUBUNIT A, CHLOROPLASTIC_MITOCHONDRIAL"/>
    <property type="match status" value="1"/>
</dbReference>
<dbReference type="Gene3D" id="3.90.199.10">
    <property type="entry name" value="Topoisomerase II, domain 5"/>
    <property type="match status" value="1"/>
</dbReference>
<dbReference type="PANTHER" id="PTHR43493">
    <property type="entry name" value="DNA GYRASE/TOPOISOMERASE SUBUNIT A"/>
    <property type="match status" value="1"/>
</dbReference>
<dbReference type="AlphaFoldDB" id="A0A1H5YJ50"/>
<feature type="domain" description="Topo IIA-type catalytic" evidence="13">
    <location>
        <begin position="33"/>
        <end position="496"/>
    </location>
</feature>
<dbReference type="GO" id="GO:0003677">
    <property type="term" value="F:DNA binding"/>
    <property type="evidence" value="ECO:0007669"/>
    <property type="project" value="UniProtKB-UniRule"/>
</dbReference>
<feature type="coiled-coil region" evidence="11">
    <location>
        <begin position="434"/>
        <end position="475"/>
    </location>
</feature>
<feature type="region of interest" description="Disordered" evidence="12">
    <location>
        <begin position="847"/>
        <end position="880"/>
    </location>
</feature>
<protein>
    <recommendedName>
        <fullName evidence="9">DNA gyrase subunit A</fullName>
        <ecNumber evidence="9">5.6.2.2</ecNumber>
    </recommendedName>
</protein>
<dbReference type="NCBIfam" id="NF004043">
    <property type="entry name" value="PRK05560.1"/>
    <property type="match status" value="1"/>
</dbReference>
<evidence type="ECO:0000313" key="15">
    <source>
        <dbReference type="Proteomes" id="UP000236737"/>
    </source>
</evidence>
<evidence type="ECO:0000256" key="2">
    <source>
        <dbReference type="ARBA" id="ARBA00008263"/>
    </source>
</evidence>
<dbReference type="SMART" id="SM00434">
    <property type="entry name" value="TOP4c"/>
    <property type="match status" value="1"/>
</dbReference>
<dbReference type="SUPFAM" id="SSF101904">
    <property type="entry name" value="GyrA/ParC C-terminal domain-like"/>
    <property type="match status" value="1"/>
</dbReference>
<keyword evidence="7 9" id="KW-0413">Isomerase</keyword>
<comment type="function">
    <text evidence="9">A type II topoisomerase that negatively supercoils closed circular double-stranded (ds) DNA in an ATP-dependent manner to modulate DNA topology and maintain chromosomes in an underwound state. Negative supercoiling favors strand separation, and DNA replication, transcription, recombination and repair, all of which involve strand separation. Also able to catalyze the interconversion of other topological isomers of dsDNA rings, including catenanes and knotted rings. Type II topoisomerases break and join 2 DNA strands simultaneously in an ATP-dependent manner.</text>
</comment>
<comment type="subunit">
    <text evidence="8">Heterotetramer composed of ParC and ParE.</text>
</comment>
<dbReference type="InterPro" id="IPR050220">
    <property type="entry name" value="Type_II_DNA_Topoisomerases"/>
</dbReference>
<evidence type="ECO:0000256" key="7">
    <source>
        <dbReference type="ARBA" id="ARBA00023235"/>
    </source>
</evidence>
<keyword evidence="3 9" id="KW-0547">Nucleotide-binding</keyword>
<dbReference type="PROSITE" id="PS52040">
    <property type="entry name" value="TOPO_IIA"/>
    <property type="match status" value="1"/>
</dbReference>
<evidence type="ECO:0000256" key="11">
    <source>
        <dbReference type="SAM" id="Coils"/>
    </source>
</evidence>
<reference evidence="15" key="1">
    <citation type="submission" date="2016-10" db="EMBL/GenBank/DDBJ databases">
        <authorList>
            <person name="Varghese N."/>
            <person name="Submissions S."/>
        </authorList>
    </citation>
    <scope>NUCLEOTIDE SEQUENCE [LARGE SCALE GENOMIC DNA]</scope>
    <source>
        <strain evidence="15">CGMCC 1.9230</strain>
    </source>
</reference>
<accession>A0A1H5YJ50</accession>
<keyword evidence="9" id="KW-0963">Cytoplasm</keyword>
<keyword evidence="6 9" id="KW-0238">DNA-binding</keyword>
<dbReference type="InterPro" id="IPR013757">
    <property type="entry name" value="Topo_IIA_A_a_sf"/>
</dbReference>
<dbReference type="GO" id="GO:0034335">
    <property type="term" value="F:DNA negative supercoiling activity"/>
    <property type="evidence" value="ECO:0007669"/>
    <property type="project" value="UniProtKB-ARBA"/>
</dbReference>
<evidence type="ECO:0000256" key="3">
    <source>
        <dbReference type="ARBA" id="ARBA00022741"/>
    </source>
</evidence>
<evidence type="ECO:0000256" key="8">
    <source>
        <dbReference type="ARBA" id="ARBA00063644"/>
    </source>
</evidence>
<feature type="active site" description="O-(5'-phospho-DNA)-tyrosine intermediate" evidence="9 10">
    <location>
        <position position="121"/>
    </location>
</feature>
<keyword evidence="15" id="KW-1185">Reference proteome</keyword>
<name>A0A1H5YJ50_9FLAO</name>
<evidence type="ECO:0000256" key="1">
    <source>
        <dbReference type="ARBA" id="ARBA00000185"/>
    </source>
</evidence>
<evidence type="ECO:0000256" key="6">
    <source>
        <dbReference type="ARBA" id="ARBA00023125"/>
    </source>
</evidence>
<feature type="compositionally biased region" description="Acidic residues" evidence="12">
    <location>
        <begin position="849"/>
        <end position="880"/>
    </location>
</feature>
<evidence type="ECO:0000256" key="9">
    <source>
        <dbReference type="HAMAP-Rule" id="MF_01897"/>
    </source>
</evidence>
<dbReference type="EC" id="5.6.2.2" evidence="9"/>
<dbReference type="HAMAP" id="MF_01897">
    <property type="entry name" value="GyrA"/>
    <property type="match status" value="1"/>
</dbReference>
<sequence>MSEGEKLIPINIEDEMKTAYIDYSMSVIVSRALPDVRDGLKPVHRRVLYGMHDLGVNSRSAHKKSARIVGEVLGKYHPHGDTSVYDAMVRMAQEWSMRYLLIDGQGNFGSVDGDSPAAMRYTEARMRKISEEILADIDKETVDFKLNFDDTLEEPTVMPTRVPTLLINGATGIAVGMATNMPPHNLTEVINGTLAYMDNNDIEVDELMTHIKAPDFPTGGIIYGYEGVREAFKTGRGRIVMRAKVGFEEVDGRECIIVTEIPYQVNKADMIKRTADLVNDKKIDGIANIRDESDRNGMRIVYILKRDATPNVVLNTLYKFTQLQSSFSVNNIAIVKGRPQMLNLKDLIHYFIEHRHDVVTRRTQFELKKAEARAHILEGLIIASDNIDEVIALIKASKSTEEAREKLIERFKLSDIQSRAIVEMRLRQLTGLEQDKLRTEYEEIMKLIEHLKALLADINLRIALIKEELEEIRDKYGDERRSVIEYSGGDVSIEDLIADENVVITISHAGYIKRTNLTEYKTQNRGGVGQKSAGTRDQDFLEHMFVATNHQYMMFFTQKGKCFWMRVYEIPEGSKTAKGRAIQNLVNIESDDKVKAFICTQDLKDKEYINSHNLIMVTKKGQVKKTSLEKYSKPRVNGVAAITIKEGDELLEAKLTNGESQIILAVKSGKLVRFEETKTRPMGRTASGVRGITLKDDTDEVIGMVTVDKENINDSQILVVTENGYGKRTKLVDEDGEDVYRITNRGGKGVKTLNITEKTGNLISINAVTDADDLMIINKSGLTIRMAIEDLRVMGRATQGVKLINLKGKDSIAAVTKVMKDDVAEVVVDEDGNVIQTEVIERVKPVLEVLEDESADEDEDDSEEDEIDEETEEDDSDDEA</sequence>
<evidence type="ECO:0000256" key="12">
    <source>
        <dbReference type="SAM" id="MobiDB-lite"/>
    </source>
</evidence>
<evidence type="ECO:0000256" key="10">
    <source>
        <dbReference type="PROSITE-ProRule" id="PRU01384"/>
    </source>
</evidence>
<dbReference type="GO" id="GO:0006261">
    <property type="term" value="P:DNA-templated DNA replication"/>
    <property type="evidence" value="ECO:0007669"/>
    <property type="project" value="UniProtKB-UniRule"/>
</dbReference>
<dbReference type="NCBIfam" id="TIGR01063">
    <property type="entry name" value="gyrA"/>
    <property type="match status" value="1"/>
</dbReference>
<evidence type="ECO:0000256" key="5">
    <source>
        <dbReference type="ARBA" id="ARBA00023029"/>
    </source>
</evidence>
<keyword evidence="5 9" id="KW-0799">Topoisomerase</keyword>
<keyword evidence="11" id="KW-0175">Coiled coil</keyword>
<dbReference type="Proteomes" id="UP000236737">
    <property type="component" value="Unassembled WGS sequence"/>
</dbReference>
<dbReference type="GO" id="GO:0009330">
    <property type="term" value="C:DNA topoisomerase type II (double strand cut, ATP-hydrolyzing) complex"/>
    <property type="evidence" value="ECO:0007669"/>
    <property type="project" value="TreeGrafter"/>
</dbReference>
<dbReference type="Gene3D" id="1.10.268.10">
    <property type="entry name" value="Topoisomerase, domain 3"/>
    <property type="match status" value="1"/>
</dbReference>
<dbReference type="NCBIfam" id="NF004044">
    <property type="entry name" value="PRK05561.1"/>
    <property type="match status" value="1"/>
</dbReference>
<dbReference type="EMBL" id="FNVP01000008">
    <property type="protein sequence ID" value="SEG24169.1"/>
    <property type="molecule type" value="Genomic_DNA"/>
</dbReference>
<dbReference type="Gene3D" id="3.30.1360.40">
    <property type="match status" value="1"/>
</dbReference>
<organism evidence="14 15">
    <name type="scientific">Flavobacterium urumqiense</name>
    <dbReference type="NCBI Taxonomy" id="935224"/>
    <lineage>
        <taxon>Bacteria</taxon>
        <taxon>Pseudomonadati</taxon>
        <taxon>Bacteroidota</taxon>
        <taxon>Flavobacteriia</taxon>
        <taxon>Flavobacteriales</taxon>
        <taxon>Flavobacteriaceae</taxon>
        <taxon>Flavobacterium</taxon>
    </lineage>
</organism>
<comment type="similarity">
    <text evidence="2 9">Belongs to the type II topoisomerase GyrA/ParC subunit family.</text>
</comment>